<reference evidence="2" key="1">
    <citation type="journal article" date="2013" name="Genome Biol.">
        <title>Draft genome of the mountain pine beetle, Dendroctonus ponderosae Hopkins, a major forest pest.</title>
        <authorList>
            <person name="Keeling C.I."/>
            <person name="Yuen M.M."/>
            <person name="Liao N.Y."/>
            <person name="Docking T.R."/>
            <person name="Chan S.K."/>
            <person name="Taylor G.A."/>
            <person name="Palmquist D.L."/>
            <person name="Jackman S.D."/>
            <person name="Nguyen A."/>
            <person name="Li M."/>
            <person name="Henderson H."/>
            <person name="Janes J.K."/>
            <person name="Zhao Y."/>
            <person name="Pandoh P."/>
            <person name="Moore R."/>
            <person name="Sperling F.A."/>
            <person name="Huber D.P."/>
            <person name="Birol I."/>
            <person name="Jones S.J."/>
            <person name="Bohlmann J."/>
        </authorList>
    </citation>
    <scope>NUCLEOTIDE SEQUENCE</scope>
</reference>
<reference evidence="1" key="2">
    <citation type="submission" date="2024-08" db="UniProtKB">
        <authorList>
            <consortium name="EnsemblMetazoa"/>
        </authorList>
    </citation>
    <scope>IDENTIFICATION</scope>
</reference>
<keyword evidence="2" id="KW-1185">Reference proteome</keyword>
<evidence type="ECO:0000313" key="1">
    <source>
        <dbReference type="EnsemblMetazoa" id="XP_019771673.1"/>
    </source>
</evidence>
<dbReference type="Proteomes" id="UP000019118">
    <property type="component" value="Unassembled WGS sequence"/>
</dbReference>
<name>A0AAR5QEN3_DENPD</name>
<organism evidence="1 2">
    <name type="scientific">Dendroctonus ponderosae</name>
    <name type="common">Mountain pine beetle</name>
    <dbReference type="NCBI Taxonomy" id="77166"/>
    <lineage>
        <taxon>Eukaryota</taxon>
        <taxon>Metazoa</taxon>
        <taxon>Ecdysozoa</taxon>
        <taxon>Arthropoda</taxon>
        <taxon>Hexapoda</taxon>
        <taxon>Insecta</taxon>
        <taxon>Pterygota</taxon>
        <taxon>Neoptera</taxon>
        <taxon>Endopterygota</taxon>
        <taxon>Coleoptera</taxon>
        <taxon>Polyphaga</taxon>
        <taxon>Cucujiformia</taxon>
        <taxon>Curculionidae</taxon>
        <taxon>Scolytinae</taxon>
        <taxon>Dendroctonus</taxon>
    </lineage>
</organism>
<evidence type="ECO:0008006" key="3">
    <source>
        <dbReference type="Google" id="ProtNLM"/>
    </source>
</evidence>
<dbReference type="AlphaFoldDB" id="A0AAR5QEN3"/>
<accession>A0AAR5QEN3</accession>
<dbReference type="EnsemblMetazoa" id="XM_019916114.1">
    <property type="protein sequence ID" value="XP_019771673.1"/>
    <property type="gene ID" value="LOC109545429"/>
</dbReference>
<protein>
    <recommendedName>
        <fullName evidence="3">DUF4806 domain-containing protein</fullName>
    </recommendedName>
</protein>
<evidence type="ECO:0000313" key="2">
    <source>
        <dbReference type="Proteomes" id="UP000019118"/>
    </source>
</evidence>
<proteinExistence type="predicted"/>
<sequence length="145" mass="16488">MNEIDTVPPIMKSPAILSLKNDKFPGPDSIQVKILKLMSETDDQFLDILTSPFNDIYNKGEIAKERLESTFIAVPKKQNAKTCDQHRRISLINHITKVFTKIILNRINVKKTSVNPNLDFGKPLGQEKLSLVYKFLSNDVEMSTK</sequence>